<evidence type="ECO:0000313" key="2">
    <source>
        <dbReference type="Proteomes" id="UP000238479"/>
    </source>
</evidence>
<organism evidence="1 2">
    <name type="scientific">Rosa chinensis</name>
    <name type="common">China rose</name>
    <dbReference type="NCBI Taxonomy" id="74649"/>
    <lineage>
        <taxon>Eukaryota</taxon>
        <taxon>Viridiplantae</taxon>
        <taxon>Streptophyta</taxon>
        <taxon>Embryophyta</taxon>
        <taxon>Tracheophyta</taxon>
        <taxon>Spermatophyta</taxon>
        <taxon>Magnoliopsida</taxon>
        <taxon>eudicotyledons</taxon>
        <taxon>Gunneridae</taxon>
        <taxon>Pentapetalae</taxon>
        <taxon>rosids</taxon>
        <taxon>fabids</taxon>
        <taxon>Rosales</taxon>
        <taxon>Rosaceae</taxon>
        <taxon>Rosoideae</taxon>
        <taxon>Rosoideae incertae sedis</taxon>
        <taxon>Rosa</taxon>
    </lineage>
</organism>
<dbReference type="Proteomes" id="UP000238479">
    <property type="component" value="Chromosome 1"/>
</dbReference>
<dbReference type="AlphaFoldDB" id="A0A2P6SLA1"/>
<name>A0A2P6SLA1_ROSCH</name>
<protein>
    <submittedName>
        <fullName evidence="1">Uncharacterized protein</fullName>
    </submittedName>
</protein>
<evidence type="ECO:0000313" key="1">
    <source>
        <dbReference type="EMBL" id="PRQ59446.1"/>
    </source>
</evidence>
<gene>
    <name evidence="1" type="ORF">RchiOBHm_Chr1g0370301</name>
</gene>
<dbReference type="Gramene" id="PRQ59446">
    <property type="protein sequence ID" value="PRQ59446"/>
    <property type="gene ID" value="RchiOBHm_Chr1g0370301"/>
</dbReference>
<proteinExistence type="predicted"/>
<reference evidence="1 2" key="1">
    <citation type="journal article" date="2018" name="Nat. Genet.">
        <title>The Rosa genome provides new insights in the design of modern roses.</title>
        <authorList>
            <person name="Bendahmane M."/>
        </authorList>
    </citation>
    <scope>NUCLEOTIDE SEQUENCE [LARGE SCALE GENOMIC DNA]</scope>
    <source>
        <strain evidence="2">cv. Old Blush</strain>
    </source>
</reference>
<comment type="caution">
    <text evidence="1">The sequence shown here is derived from an EMBL/GenBank/DDBJ whole genome shotgun (WGS) entry which is preliminary data.</text>
</comment>
<accession>A0A2P6SLA1</accession>
<keyword evidence="2" id="KW-1185">Reference proteome</keyword>
<dbReference type="EMBL" id="PDCK01000039">
    <property type="protein sequence ID" value="PRQ59446.1"/>
    <property type="molecule type" value="Genomic_DNA"/>
</dbReference>
<sequence>MRGPTRGGSAWGWVGFLGNEIDTEEGWPRAGRERGGGAVKVRKEAPIRRDKLYVFKTDVCCCGALMDEMKSDHKWKMTDFFFGQFSFLFFFLCL</sequence>